<protein>
    <submittedName>
        <fullName evidence="5">Expressed protein</fullName>
    </submittedName>
</protein>
<organism evidence="5 6">
    <name type="scientific">Phakopsora pachyrhizi</name>
    <name type="common">Asian soybean rust disease fungus</name>
    <dbReference type="NCBI Taxonomy" id="170000"/>
    <lineage>
        <taxon>Eukaryota</taxon>
        <taxon>Fungi</taxon>
        <taxon>Dikarya</taxon>
        <taxon>Basidiomycota</taxon>
        <taxon>Pucciniomycotina</taxon>
        <taxon>Pucciniomycetes</taxon>
        <taxon>Pucciniales</taxon>
        <taxon>Phakopsoraceae</taxon>
        <taxon>Phakopsora</taxon>
    </lineage>
</organism>
<gene>
    <name evidence="5" type="ORF">PPACK8108_LOCUS2124</name>
</gene>
<dbReference type="Proteomes" id="UP001153365">
    <property type="component" value="Unassembled WGS sequence"/>
</dbReference>
<dbReference type="PROSITE" id="PS50157">
    <property type="entry name" value="ZINC_FINGER_C2H2_2"/>
    <property type="match status" value="2"/>
</dbReference>
<comment type="caution">
    <text evidence="5">The sequence shown here is derived from an EMBL/GenBank/DDBJ whole genome shotgun (WGS) entry which is preliminary data.</text>
</comment>
<evidence type="ECO:0000256" key="2">
    <source>
        <dbReference type="ARBA" id="ARBA00023242"/>
    </source>
</evidence>
<dbReference type="SMART" id="SM00355">
    <property type="entry name" value="ZnF_C2H2"/>
    <property type="match status" value="2"/>
</dbReference>
<dbReference type="PROSITE" id="PS00028">
    <property type="entry name" value="ZINC_FINGER_C2H2_1"/>
    <property type="match status" value="1"/>
</dbReference>
<feature type="domain" description="C2H2-type" evidence="4">
    <location>
        <begin position="363"/>
        <end position="398"/>
    </location>
</feature>
<evidence type="ECO:0000256" key="1">
    <source>
        <dbReference type="ARBA" id="ARBA00004123"/>
    </source>
</evidence>
<evidence type="ECO:0000313" key="5">
    <source>
        <dbReference type="EMBL" id="CAH7667701.1"/>
    </source>
</evidence>
<keyword evidence="3" id="KW-0479">Metal-binding</keyword>
<dbReference type="GO" id="GO:0005634">
    <property type="term" value="C:nucleus"/>
    <property type="evidence" value="ECO:0007669"/>
    <property type="project" value="UniProtKB-SubCell"/>
</dbReference>
<reference evidence="5" key="1">
    <citation type="submission" date="2022-06" db="EMBL/GenBank/DDBJ databases">
        <authorList>
            <consortium name="SYNGENTA / RWTH Aachen University"/>
        </authorList>
    </citation>
    <scope>NUCLEOTIDE SEQUENCE</scope>
</reference>
<keyword evidence="3" id="KW-0862">Zinc</keyword>
<dbReference type="Pfam" id="PF00096">
    <property type="entry name" value="zf-C2H2"/>
    <property type="match status" value="1"/>
</dbReference>
<evidence type="ECO:0000256" key="3">
    <source>
        <dbReference type="PROSITE-ProRule" id="PRU00042"/>
    </source>
</evidence>
<keyword evidence="2" id="KW-0539">Nucleus</keyword>
<dbReference type="InterPro" id="IPR052127">
    <property type="entry name" value="STE12_transcription_factor"/>
</dbReference>
<dbReference type="InterPro" id="IPR036236">
    <property type="entry name" value="Znf_C2H2_sf"/>
</dbReference>
<dbReference type="SUPFAM" id="SSF57667">
    <property type="entry name" value="beta-beta-alpha zinc fingers"/>
    <property type="match status" value="1"/>
</dbReference>
<dbReference type="GO" id="GO:1990526">
    <property type="term" value="C:Ste12p-Dig1p-Dig2p complex"/>
    <property type="evidence" value="ECO:0007669"/>
    <property type="project" value="TreeGrafter"/>
</dbReference>
<evidence type="ECO:0000313" key="6">
    <source>
        <dbReference type="Proteomes" id="UP001153365"/>
    </source>
</evidence>
<name>A0AAV0AJI0_PHAPC</name>
<keyword evidence="3" id="KW-0863">Zinc-finger</keyword>
<proteinExistence type="predicted"/>
<dbReference type="EMBL" id="CALTRL010000364">
    <property type="protein sequence ID" value="CAH7667701.1"/>
    <property type="molecule type" value="Genomic_DNA"/>
</dbReference>
<dbReference type="PANTHER" id="PTHR47427:SF2">
    <property type="entry name" value="C2H2-TYPE DOMAIN-CONTAINING PROTEIN"/>
    <property type="match status" value="1"/>
</dbReference>
<dbReference type="GO" id="GO:0003700">
    <property type="term" value="F:DNA-binding transcription factor activity"/>
    <property type="evidence" value="ECO:0007669"/>
    <property type="project" value="TreeGrafter"/>
</dbReference>
<dbReference type="Gene3D" id="3.30.160.60">
    <property type="entry name" value="Classic Zinc Finger"/>
    <property type="match status" value="2"/>
</dbReference>
<dbReference type="GO" id="GO:0008270">
    <property type="term" value="F:zinc ion binding"/>
    <property type="evidence" value="ECO:0007669"/>
    <property type="project" value="UniProtKB-KW"/>
</dbReference>
<keyword evidence="6" id="KW-1185">Reference proteome</keyword>
<evidence type="ECO:0000259" key="4">
    <source>
        <dbReference type="PROSITE" id="PS50157"/>
    </source>
</evidence>
<dbReference type="PANTHER" id="PTHR47427">
    <property type="entry name" value="PROTEIN STE12"/>
    <property type="match status" value="1"/>
</dbReference>
<accession>A0AAV0AJI0</accession>
<feature type="domain" description="C2H2-type" evidence="4">
    <location>
        <begin position="399"/>
        <end position="426"/>
    </location>
</feature>
<dbReference type="InterPro" id="IPR013087">
    <property type="entry name" value="Znf_C2H2_type"/>
</dbReference>
<dbReference type="AlphaFoldDB" id="A0AAV0AJI0"/>
<sequence length="445" mass="50030">MMGTPGTKHFLPDTLSSVLGEGPHNEIEFLISPDHCHPTADNLCQNQSSTPECEISSSPIYFVIDSPFFKVEQILQNGFIPDPLLYSSSLSSGPSRPCTAEYEENVGSHNGEFQSGLILLNSGKPLSTISPLISGEKDAFSSSSVFCETPHVPLSNSSNETCLFPDQFARINVPTSEQNSVIQDYSNPESASLHFPDLYSPHFFGSQQVASVNSPLINTSLPESTSWYNEIYPYTKPQLERVLPSSEPFTSRCVQPNLILCERLRPSRSNETLKGGRETDFEKKATFREDLKISNMTDRLSRLAFEDYADYKCSFTERRGNKIRNGITNSDTGTRLRAERRSLLTRQPARIGPFANKAESRPFVCEFILPNMKKKCGSRFQRSEHLKRHSATHKNEKNHQCHICGNLFGRTDNLQQHIKTHSNINGRNSKLLRAKEEMLKAGKKF</sequence>
<dbReference type="GO" id="GO:1990527">
    <property type="term" value="C:Tec1p-Ste12p-Dig1p complex"/>
    <property type="evidence" value="ECO:0007669"/>
    <property type="project" value="TreeGrafter"/>
</dbReference>
<comment type="subcellular location">
    <subcellularLocation>
        <location evidence="1">Nucleus</location>
    </subcellularLocation>
</comment>